<dbReference type="GO" id="GO:0034220">
    <property type="term" value="P:monoatomic ion transmembrane transport"/>
    <property type="evidence" value="ECO:0007669"/>
    <property type="project" value="UniProtKB-KW"/>
</dbReference>
<keyword evidence="3" id="KW-0813">Transport</keyword>
<keyword evidence="5 9" id="KW-1133">Transmembrane helix</keyword>
<organism evidence="10 11">
    <name type="scientific">Quercus rubra</name>
    <name type="common">Northern red oak</name>
    <name type="synonym">Quercus borealis</name>
    <dbReference type="NCBI Taxonomy" id="3512"/>
    <lineage>
        <taxon>Eukaryota</taxon>
        <taxon>Viridiplantae</taxon>
        <taxon>Streptophyta</taxon>
        <taxon>Embryophyta</taxon>
        <taxon>Tracheophyta</taxon>
        <taxon>Spermatophyta</taxon>
        <taxon>Magnoliopsida</taxon>
        <taxon>eudicotyledons</taxon>
        <taxon>Gunneridae</taxon>
        <taxon>Pentapetalae</taxon>
        <taxon>rosids</taxon>
        <taxon>fabids</taxon>
        <taxon>Fagales</taxon>
        <taxon>Fagaceae</taxon>
        <taxon>Quercus</taxon>
    </lineage>
</organism>
<evidence type="ECO:0000256" key="2">
    <source>
        <dbReference type="ARBA" id="ARBA00007079"/>
    </source>
</evidence>
<reference evidence="10 11" key="1">
    <citation type="journal article" date="2023" name="G3 (Bethesda)">
        <title>A haplotype-resolved chromosome-scale genome for Quercus rubra L. provides insights into the genetics of adaptive traits for red oak species.</title>
        <authorList>
            <person name="Kapoor B."/>
            <person name="Jenkins J."/>
            <person name="Schmutz J."/>
            <person name="Zhebentyayeva T."/>
            <person name="Kuelheim C."/>
            <person name="Coggeshall M."/>
            <person name="Heim C."/>
            <person name="Lasky J.R."/>
            <person name="Leites L."/>
            <person name="Islam-Faridi N."/>
            <person name="Romero-Severson J."/>
            <person name="DeLeo V.L."/>
            <person name="Lucas S.M."/>
            <person name="Lazic D."/>
            <person name="Gailing O."/>
            <person name="Carlson J."/>
            <person name="Staton M."/>
        </authorList>
    </citation>
    <scope>NUCLEOTIDE SEQUENCE [LARGE SCALE GENOMIC DNA]</scope>
    <source>
        <strain evidence="10">Pseudo-F2</strain>
    </source>
</reference>
<evidence type="ECO:0000256" key="1">
    <source>
        <dbReference type="ARBA" id="ARBA00004141"/>
    </source>
</evidence>
<evidence type="ECO:0000256" key="3">
    <source>
        <dbReference type="ARBA" id="ARBA00022448"/>
    </source>
</evidence>
<dbReference type="Proteomes" id="UP001324115">
    <property type="component" value="Unassembled WGS sequence"/>
</dbReference>
<comment type="similarity">
    <text evidence="2">Belongs to the aromatic acid exporter (TC 2.A.85) family.</text>
</comment>
<dbReference type="GO" id="GO:0016020">
    <property type="term" value="C:membrane"/>
    <property type="evidence" value="ECO:0007669"/>
    <property type="project" value="UniProtKB-SubCell"/>
</dbReference>
<keyword evidence="8" id="KW-0407">Ion channel</keyword>
<dbReference type="InterPro" id="IPR020966">
    <property type="entry name" value="ALMT"/>
</dbReference>
<protein>
    <recommendedName>
        <fullName evidence="12">Aluminum-activated malate transporter 10</fullName>
    </recommendedName>
</protein>
<dbReference type="PANTHER" id="PTHR31086">
    <property type="entry name" value="ALUMINUM-ACTIVATED MALATE TRANSPORTER 10"/>
    <property type="match status" value="1"/>
</dbReference>
<dbReference type="GO" id="GO:0015743">
    <property type="term" value="P:malate transport"/>
    <property type="evidence" value="ECO:0007669"/>
    <property type="project" value="InterPro"/>
</dbReference>
<keyword evidence="11" id="KW-1185">Reference proteome</keyword>
<feature type="transmembrane region" description="Helical" evidence="9">
    <location>
        <begin position="127"/>
        <end position="146"/>
    </location>
</feature>
<name>A0AAN7ET70_QUERU</name>
<evidence type="ECO:0000256" key="6">
    <source>
        <dbReference type="ARBA" id="ARBA00023065"/>
    </source>
</evidence>
<proteinExistence type="inferred from homology"/>
<sequence length="454" mass="50694">MANAKQVSGKLEWRINVPDGTSNVLVPESDQLVNKVWLWLKGLLCGPILIIWRFLYKAWNLGVDEPKKAIHGVKVGLSLLIVSFFYYMRPLYDGVGGNAMWAVMTVVVVFESTVVLYSLLTKILTHVSLVLFSASAATFSRFIPSVKTRFDYGAMIFILTFSLVTVSGYRVDKLFELAYQRLSTIAIGTSLCIFITMVFCPIWAGSGLHDLIVRNLEKLADSLEGCVGEYFKDDKTKLGNEEDPSKRMQGYKCVLNSKATEEVMANLARWEPAHGRFNFRHPWKQYLNIGTSMRKCAYCIEALNSCINSEIQAPDYLKKHLRDVCMLLSTNSSEVLKELVITMKTLTKSSKIDLLIGEMNLAVQKLQDSLNSLPNSFIGPTVSTLQAPNDANKETITKTAIPSLMELFPLASLVYLLIEIAARTEGIADAVDQLAGLAEFELAMDENSKQKETH</sequence>
<feature type="transmembrane region" description="Helical" evidence="9">
    <location>
        <begin position="68"/>
        <end position="87"/>
    </location>
</feature>
<evidence type="ECO:0000256" key="4">
    <source>
        <dbReference type="ARBA" id="ARBA00022692"/>
    </source>
</evidence>
<feature type="transmembrane region" description="Helical" evidence="9">
    <location>
        <begin position="183"/>
        <end position="204"/>
    </location>
</feature>
<accession>A0AAN7ET70</accession>
<evidence type="ECO:0000313" key="11">
    <source>
        <dbReference type="Proteomes" id="UP001324115"/>
    </source>
</evidence>
<evidence type="ECO:0008006" key="12">
    <source>
        <dbReference type="Google" id="ProtNLM"/>
    </source>
</evidence>
<dbReference type="AlphaFoldDB" id="A0AAN7ET70"/>
<feature type="transmembrane region" description="Helical" evidence="9">
    <location>
        <begin position="36"/>
        <end position="56"/>
    </location>
</feature>
<evidence type="ECO:0000256" key="8">
    <source>
        <dbReference type="ARBA" id="ARBA00023303"/>
    </source>
</evidence>
<comment type="caution">
    <text evidence="10">The sequence shown here is derived from an EMBL/GenBank/DDBJ whole genome shotgun (WGS) entry which is preliminary data.</text>
</comment>
<feature type="transmembrane region" description="Helical" evidence="9">
    <location>
        <begin position="99"/>
        <end position="120"/>
    </location>
</feature>
<dbReference type="EMBL" id="JAXUIC010000008">
    <property type="protein sequence ID" value="KAK4578070.1"/>
    <property type="molecule type" value="Genomic_DNA"/>
</dbReference>
<feature type="transmembrane region" description="Helical" evidence="9">
    <location>
        <begin position="152"/>
        <end position="171"/>
    </location>
</feature>
<keyword evidence="7 9" id="KW-0472">Membrane</keyword>
<evidence type="ECO:0000256" key="9">
    <source>
        <dbReference type="SAM" id="Phobius"/>
    </source>
</evidence>
<gene>
    <name evidence="10" type="ORF">RGQ29_028271</name>
</gene>
<evidence type="ECO:0000256" key="7">
    <source>
        <dbReference type="ARBA" id="ARBA00023136"/>
    </source>
</evidence>
<evidence type="ECO:0000256" key="5">
    <source>
        <dbReference type="ARBA" id="ARBA00022989"/>
    </source>
</evidence>
<comment type="subcellular location">
    <subcellularLocation>
        <location evidence="1">Membrane</location>
        <topology evidence="1">Multi-pass membrane protein</topology>
    </subcellularLocation>
</comment>
<evidence type="ECO:0000313" key="10">
    <source>
        <dbReference type="EMBL" id="KAK4578070.1"/>
    </source>
</evidence>
<keyword evidence="4 9" id="KW-0812">Transmembrane</keyword>
<keyword evidence="6" id="KW-0406">Ion transport</keyword>
<dbReference type="Pfam" id="PF11744">
    <property type="entry name" value="ALMT"/>
    <property type="match status" value="2"/>
</dbReference>